<dbReference type="InterPro" id="IPR032466">
    <property type="entry name" value="Metal_Hydrolase"/>
</dbReference>
<accession>F5YM09</accession>
<organism evidence="1 2">
    <name type="scientific">Treponema primitia (strain ATCC BAA-887 / DSM 12427 / ZAS-2)</name>
    <dbReference type="NCBI Taxonomy" id="545694"/>
    <lineage>
        <taxon>Bacteria</taxon>
        <taxon>Pseudomonadati</taxon>
        <taxon>Spirochaetota</taxon>
        <taxon>Spirochaetia</taxon>
        <taxon>Spirochaetales</taxon>
        <taxon>Treponemataceae</taxon>
        <taxon>Treponema</taxon>
    </lineage>
</organism>
<evidence type="ECO:0000313" key="1">
    <source>
        <dbReference type="EMBL" id="AEF84980.1"/>
    </source>
</evidence>
<dbReference type="KEGG" id="tpi:TREPR_1781"/>
<dbReference type="STRING" id="545694.TREPR_1781"/>
<sequence length="404" mass="44827">MGLNKKYDGYKAWGYLTPGDDYQDFGMIDTNGLWPGMKPFYFPLTADQEKRVEKIAADNIIISLHDHPCLFPKDMNQVFAYNREGREACAYEALSQSYLDAVFDNMMDGTCTITSKGGWKWSDIIADIGIRLCDLAHQKFLIKAEKVEDIERAHREGKLAWVGAIEGAAPIENELDRIDILYGLGIRLLGVTYSEGNQLGSGIKEKNDGGLTIFGEKAVERMNKVGMAIDCSHVGVKTTLDTIRVSKKPIFITHCGARALWDINRLAPDDVIKACADKGGVIGIEAAPHTTITKNNNAEHCVESVMEHFEYVKNLVGIDHVTFGPDTLYGDHVGLHDAFAQHLSIKQTSSGVQHPKMPYVRGFENPTEASKNIVRYLVMKNYSDTDIAKAVGGNVLRVLKEVWA</sequence>
<reference evidence="1 2" key="2">
    <citation type="journal article" date="2011" name="ISME J.">
        <title>RNA-seq reveals cooperative metabolic interactions between two termite-gut spirochete species in co-culture.</title>
        <authorList>
            <person name="Rosenthal A.Z."/>
            <person name="Matson E.G."/>
            <person name="Eldar A."/>
            <person name="Leadbetter J.R."/>
        </authorList>
    </citation>
    <scope>NUCLEOTIDE SEQUENCE [LARGE SCALE GENOMIC DNA]</scope>
    <source>
        <strain evidence="2">ATCC BAA-887 / DSM 12427 / ZAS-2</strain>
    </source>
</reference>
<dbReference type="RefSeq" id="WP_015708350.1">
    <property type="nucleotide sequence ID" value="NC_015578.1"/>
</dbReference>
<dbReference type="AlphaFoldDB" id="F5YM09"/>
<protein>
    <submittedName>
        <fullName evidence="1">Putative dipeptidase</fullName>
    </submittedName>
</protein>
<dbReference type="HOGENOM" id="CLU_031404_2_1_12"/>
<dbReference type="OrthoDB" id="9804920at2"/>
<gene>
    <name evidence="1" type="ordered locus">TREPR_1781</name>
</gene>
<dbReference type="GO" id="GO:0070573">
    <property type="term" value="F:metallodipeptidase activity"/>
    <property type="evidence" value="ECO:0007669"/>
    <property type="project" value="InterPro"/>
</dbReference>
<dbReference type="Proteomes" id="UP000009223">
    <property type="component" value="Chromosome"/>
</dbReference>
<dbReference type="SUPFAM" id="SSF51556">
    <property type="entry name" value="Metallo-dependent hydrolases"/>
    <property type="match status" value="1"/>
</dbReference>
<dbReference type="Pfam" id="PF01244">
    <property type="entry name" value="Peptidase_M19"/>
    <property type="match status" value="1"/>
</dbReference>
<keyword evidence="2" id="KW-1185">Reference proteome</keyword>
<reference evidence="2" key="1">
    <citation type="submission" date="2009-12" db="EMBL/GenBank/DDBJ databases">
        <title>Complete sequence of Treponema primitia strain ZAS-2.</title>
        <authorList>
            <person name="Tetu S.G."/>
            <person name="Matson E."/>
            <person name="Ren Q."/>
            <person name="Seshadri R."/>
            <person name="Elbourne L."/>
            <person name="Hassan K.A."/>
            <person name="Durkin A."/>
            <person name="Radune D."/>
            <person name="Mohamoud Y."/>
            <person name="Shay R."/>
            <person name="Jin S."/>
            <person name="Zhang X."/>
            <person name="Lucey K."/>
            <person name="Ballor N.R."/>
            <person name="Ottesen E."/>
            <person name="Rosenthal R."/>
            <person name="Allen A."/>
            <person name="Leadbetter J.R."/>
            <person name="Paulsen I.T."/>
        </authorList>
    </citation>
    <scope>NUCLEOTIDE SEQUENCE [LARGE SCALE GENOMIC DNA]</scope>
    <source>
        <strain evidence="2">ATCC BAA-887 / DSM 12427 / ZAS-2</strain>
    </source>
</reference>
<dbReference type="PANTHER" id="PTHR10443:SF12">
    <property type="entry name" value="DIPEPTIDASE"/>
    <property type="match status" value="1"/>
</dbReference>
<dbReference type="EMBL" id="CP001843">
    <property type="protein sequence ID" value="AEF84980.1"/>
    <property type="molecule type" value="Genomic_DNA"/>
</dbReference>
<proteinExistence type="predicted"/>
<dbReference type="Gene3D" id="3.20.20.140">
    <property type="entry name" value="Metal-dependent hydrolases"/>
    <property type="match status" value="1"/>
</dbReference>
<dbReference type="PROSITE" id="PS51365">
    <property type="entry name" value="RENAL_DIPEPTIDASE_2"/>
    <property type="match status" value="1"/>
</dbReference>
<dbReference type="eggNOG" id="COG2355">
    <property type="taxonomic scope" value="Bacteria"/>
</dbReference>
<dbReference type="InterPro" id="IPR008257">
    <property type="entry name" value="Pept_M19"/>
</dbReference>
<dbReference type="PANTHER" id="PTHR10443">
    <property type="entry name" value="MICROSOMAL DIPEPTIDASE"/>
    <property type="match status" value="1"/>
</dbReference>
<name>F5YM09_TREPZ</name>
<evidence type="ECO:0000313" key="2">
    <source>
        <dbReference type="Proteomes" id="UP000009223"/>
    </source>
</evidence>
<dbReference type="GO" id="GO:0006508">
    <property type="term" value="P:proteolysis"/>
    <property type="evidence" value="ECO:0007669"/>
    <property type="project" value="InterPro"/>
</dbReference>